<evidence type="ECO:0000256" key="4">
    <source>
        <dbReference type="ARBA" id="ARBA00023015"/>
    </source>
</evidence>
<evidence type="ECO:0000256" key="5">
    <source>
        <dbReference type="ARBA" id="ARBA00023125"/>
    </source>
</evidence>
<proteinExistence type="inferred from homology"/>
<keyword evidence="5" id="KW-0238">DNA-binding</keyword>
<dbReference type="Proteomes" id="UP000026961">
    <property type="component" value="Chromosome 8"/>
</dbReference>
<dbReference type="InterPro" id="IPR045843">
    <property type="entry name" value="IND-like"/>
</dbReference>
<keyword evidence="7" id="KW-0539">Nucleus</keyword>
<dbReference type="Gene3D" id="4.10.280.10">
    <property type="entry name" value="Helix-loop-helix DNA-binding domain"/>
    <property type="match status" value="1"/>
</dbReference>
<evidence type="ECO:0000259" key="9">
    <source>
        <dbReference type="PROSITE" id="PS50888"/>
    </source>
</evidence>
<protein>
    <recommendedName>
        <fullName evidence="9">BHLH domain-containing protein</fullName>
    </recommendedName>
</protein>
<dbReference type="InterPro" id="IPR045239">
    <property type="entry name" value="bHLH95_bHLH"/>
</dbReference>
<feature type="region of interest" description="Disordered" evidence="8">
    <location>
        <begin position="168"/>
        <end position="198"/>
    </location>
</feature>
<dbReference type="PANTHER" id="PTHR16223:SF238">
    <property type="entry name" value="TRANSCRIPTION FACTOR BHLH114"/>
    <property type="match status" value="1"/>
</dbReference>
<dbReference type="GO" id="GO:0005634">
    <property type="term" value="C:nucleus"/>
    <property type="evidence" value="ECO:0007669"/>
    <property type="project" value="UniProtKB-SubCell"/>
</dbReference>
<keyword evidence="4" id="KW-0805">Transcription regulation</keyword>
<evidence type="ECO:0000256" key="6">
    <source>
        <dbReference type="ARBA" id="ARBA00023163"/>
    </source>
</evidence>
<feature type="domain" description="BHLH" evidence="9">
    <location>
        <begin position="382"/>
        <end position="431"/>
    </location>
</feature>
<dbReference type="CDD" id="cd11393">
    <property type="entry name" value="bHLH_AtbHLH_like"/>
    <property type="match status" value="1"/>
</dbReference>
<dbReference type="InterPro" id="IPR011598">
    <property type="entry name" value="bHLH_dom"/>
</dbReference>
<keyword evidence="6" id="KW-0804">Transcription</keyword>
<feature type="compositionally biased region" description="Polar residues" evidence="8">
    <location>
        <begin position="187"/>
        <end position="198"/>
    </location>
</feature>
<evidence type="ECO:0000256" key="2">
    <source>
        <dbReference type="ARBA" id="ARBA00005510"/>
    </source>
</evidence>
<reference evidence="10" key="2">
    <citation type="submission" date="2018-05" db="EMBL/GenBank/DDBJ databases">
        <title>OgluRS3 (Oryza glumaepatula Reference Sequence Version 3).</title>
        <authorList>
            <person name="Zhang J."/>
            <person name="Kudrna D."/>
            <person name="Lee S."/>
            <person name="Talag J."/>
            <person name="Welchert J."/>
            <person name="Wing R.A."/>
        </authorList>
    </citation>
    <scope>NUCLEOTIDE SEQUENCE [LARGE SCALE GENOMIC DNA]</scope>
</reference>
<evidence type="ECO:0000256" key="1">
    <source>
        <dbReference type="ARBA" id="ARBA00004123"/>
    </source>
</evidence>
<evidence type="ECO:0000313" key="11">
    <source>
        <dbReference type="Proteomes" id="UP000026961"/>
    </source>
</evidence>
<dbReference type="InterPro" id="IPR036638">
    <property type="entry name" value="HLH_DNA-bd_sf"/>
</dbReference>
<dbReference type="GO" id="GO:0046983">
    <property type="term" value="F:protein dimerization activity"/>
    <property type="evidence" value="ECO:0007669"/>
    <property type="project" value="InterPro"/>
</dbReference>
<dbReference type="GO" id="GO:0000978">
    <property type="term" value="F:RNA polymerase II cis-regulatory region sequence-specific DNA binding"/>
    <property type="evidence" value="ECO:0007669"/>
    <property type="project" value="TreeGrafter"/>
</dbReference>
<dbReference type="SUPFAM" id="SSF47459">
    <property type="entry name" value="HLH, helix-loop-helix DNA-binding domain"/>
    <property type="match status" value="1"/>
</dbReference>
<organism evidence="10">
    <name type="scientific">Oryza glumipatula</name>
    <dbReference type="NCBI Taxonomy" id="40148"/>
    <lineage>
        <taxon>Eukaryota</taxon>
        <taxon>Viridiplantae</taxon>
        <taxon>Streptophyta</taxon>
        <taxon>Embryophyta</taxon>
        <taxon>Tracheophyta</taxon>
        <taxon>Spermatophyta</taxon>
        <taxon>Magnoliopsida</taxon>
        <taxon>Liliopsida</taxon>
        <taxon>Poales</taxon>
        <taxon>Poaceae</taxon>
        <taxon>BOP clade</taxon>
        <taxon>Oryzoideae</taxon>
        <taxon>Oryzeae</taxon>
        <taxon>Oryzinae</taxon>
        <taxon>Oryza</taxon>
    </lineage>
</organism>
<feature type="region of interest" description="Disordered" evidence="8">
    <location>
        <begin position="75"/>
        <end position="112"/>
    </location>
</feature>
<name>A0A0E0ARL5_9ORYZ</name>
<evidence type="ECO:0000256" key="8">
    <source>
        <dbReference type="SAM" id="MobiDB-lite"/>
    </source>
</evidence>
<dbReference type="GO" id="GO:0000981">
    <property type="term" value="F:DNA-binding transcription factor activity, RNA polymerase II-specific"/>
    <property type="evidence" value="ECO:0007669"/>
    <property type="project" value="TreeGrafter"/>
</dbReference>
<accession>A0A0E0ARL5</accession>
<keyword evidence="11" id="KW-1185">Reference proteome</keyword>
<dbReference type="FunFam" id="4.10.280.10:FF:000032">
    <property type="entry name" value="Transcription factor bHLH123 family"/>
    <property type="match status" value="1"/>
</dbReference>
<comment type="subcellular location">
    <subcellularLocation>
        <location evidence="1">Nucleus</location>
    </subcellularLocation>
</comment>
<feature type="compositionally biased region" description="Polar residues" evidence="8">
    <location>
        <begin position="76"/>
        <end position="101"/>
    </location>
</feature>
<reference evidence="10" key="1">
    <citation type="submission" date="2015-04" db="UniProtKB">
        <authorList>
            <consortium name="EnsemblPlants"/>
        </authorList>
    </citation>
    <scope>IDENTIFICATION</scope>
</reference>
<feature type="region of interest" description="Disordered" evidence="8">
    <location>
        <begin position="247"/>
        <end position="266"/>
    </location>
</feature>
<evidence type="ECO:0000313" key="10">
    <source>
        <dbReference type="EnsemblPlants" id="OGLUM08G05080.1"/>
    </source>
</evidence>
<comment type="subunit">
    <text evidence="3">Homodimer.</text>
</comment>
<comment type="similarity">
    <text evidence="2">Belongs to the bHLH protein family.</text>
</comment>
<dbReference type="STRING" id="40148.A0A0E0ARL5"/>
<dbReference type="EnsemblPlants" id="OGLUM08G05080.1">
    <property type="protein sequence ID" value="OGLUM08G05080.1"/>
    <property type="gene ID" value="OGLUM08G05080"/>
</dbReference>
<dbReference type="PROSITE" id="PS50888">
    <property type="entry name" value="BHLH"/>
    <property type="match status" value="1"/>
</dbReference>
<dbReference type="eggNOG" id="ENOG502QRNH">
    <property type="taxonomic scope" value="Eukaryota"/>
</dbReference>
<sequence>MADHQEMIHAAAAPAMYGGGGAAAGGATTTTGSHGGGGGDWWSAAVSSCSAPAPETMQGFGGWSAAVVAVDGGGNTSRSAAGNTASSESPGSLATGSSITFQEPAGGGGGGVADPAAIAVHAQTVAAGGGGGGVADPAAIAVHAQTVAAGGGGGGWNQQPFLDGSGFHGYMSSSRNDHHTNHHHHQINTPSLMSNSSSNNGVMLQEHQHDQNYQFLSNLGFELLSSPTSPYGGGGGFRSSLLRSLTEPAAAAKPNDSPGFQQYHHHQPAMNLQPPAAAAGREPLQFTNSTAAPFWNPSSGFTVAAEGTALGGAGASPAQPTPASLAAKRALEGVGDSSSIITKKAKADSTPLKKSRTGTPSPLPTTFKACVYIYIIFNLSQMMIDFLPIKFHVRKEKLGDRVTALQQLVSPFGKTDTASVLHETIEYIKFLHDQVGALSAPYLKNRQQVPHLKNSTGVDNDGGEATAASKRDLTGRGLCLVPISSTFAVASETPVDFWTPFGAAFR</sequence>
<evidence type="ECO:0000256" key="3">
    <source>
        <dbReference type="ARBA" id="ARBA00011738"/>
    </source>
</evidence>
<dbReference type="AlphaFoldDB" id="A0A0E0ARL5"/>
<dbReference type="PANTHER" id="PTHR16223">
    <property type="entry name" value="TRANSCRIPTION FACTOR BHLH83-RELATED"/>
    <property type="match status" value="1"/>
</dbReference>
<dbReference type="Gramene" id="OGLUM08G05080.1">
    <property type="protein sequence ID" value="OGLUM08G05080.1"/>
    <property type="gene ID" value="OGLUM08G05080"/>
</dbReference>
<evidence type="ECO:0000256" key="7">
    <source>
        <dbReference type="ARBA" id="ARBA00023242"/>
    </source>
</evidence>